<keyword evidence="6 11" id="KW-0418">Kinase</keyword>
<dbReference type="GO" id="GO:0004721">
    <property type="term" value="F:phosphoprotein phosphatase activity"/>
    <property type="evidence" value="ECO:0007669"/>
    <property type="project" value="TreeGrafter"/>
</dbReference>
<comment type="caution">
    <text evidence="11">The sequence shown here is derived from an EMBL/GenBank/DDBJ whole genome shotgun (WGS) entry which is preliminary data.</text>
</comment>
<feature type="domain" description="Histidine kinase" evidence="10">
    <location>
        <begin position="230"/>
        <end position="447"/>
    </location>
</feature>
<dbReference type="InterPro" id="IPR050351">
    <property type="entry name" value="BphY/WalK/GraS-like"/>
</dbReference>
<dbReference type="CDD" id="cd00075">
    <property type="entry name" value="HATPase"/>
    <property type="match status" value="1"/>
</dbReference>
<name>A0A430FQ08_9BIFI</name>
<keyword evidence="4" id="KW-0597">Phosphoprotein</keyword>
<sequence length="447" mass="48839">MCKNMAMQHLNGSTVIFVAFILLGIAAVLGLCVILFSFLSPLFARLWDSTISSGAVSRWFRKLRHADDSRDDEEYGDDVDASVASLLALLPAAAIVVDEDNEVIRSNPEAYQLGVVANDVIVEPQIADAVKHVRETGGMMSLDVTTYTASLLPHVAEKSDSNASAVSAAKKQSTSDKNALTQEAVDKEVSRPNWLKVRVGSIDEHFVVVLIDDVSERIRFDQVRDDFIVNVSEQLLKPGADLRKLADSLERGETSPDQLAEDARRVRISSNRVDHMVSDLLLLIKAQEPVQPSSENIINLFDTAVQAVDALQNMSHSLDVTVKVTGETDVLVHGDAGQLRSAVTKLVENAMEYSFKGSMVNVIVSRAGSGHDAQLRVIDRGYGIPLQDQDRIFERFYRGPEQHDRNDDGVGLGLAIVKHVALTHHGSVGVWSRPGQGSTFTLLLPLV</sequence>
<dbReference type="AlphaFoldDB" id="A0A430FQ08"/>
<evidence type="ECO:0000256" key="4">
    <source>
        <dbReference type="ARBA" id="ARBA00022553"/>
    </source>
</evidence>
<comment type="catalytic activity">
    <reaction evidence="1">
        <text>ATP + protein L-histidine = ADP + protein N-phospho-L-histidine.</text>
        <dbReference type="EC" id="2.7.13.3"/>
    </reaction>
</comment>
<dbReference type="GO" id="GO:0005886">
    <property type="term" value="C:plasma membrane"/>
    <property type="evidence" value="ECO:0007669"/>
    <property type="project" value="UniProtKB-SubCell"/>
</dbReference>
<evidence type="ECO:0000256" key="9">
    <source>
        <dbReference type="SAM" id="Phobius"/>
    </source>
</evidence>
<feature type="transmembrane region" description="Helical" evidence="9">
    <location>
        <begin position="12"/>
        <end position="39"/>
    </location>
</feature>
<keyword evidence="7" id="KW-0902">Two-component regulatory system</keyword>
<dbReference type="PANTHER" id="PTHR45453:SF1">
    <property type="entry name" value="PHOSPHATE REGULON SENSOR PROTEIN PHOR"/>
    <property type="match status" value="1"/>
</dbReference>
<dbReference type="PRINTS" id="PR00344">
    <property type="entry name" value="BCTRLSENSOR"/>
</dbReference>
<reference evidence="11 12" key="1">
    <citation type="submission" date="2018-09" db="EMBL/GenBank/DDBJ databases">
        <title>Characterization of the phylogenetic diversity of five novel species belonging to the genus Bifidobacterium.</title>
        <authorList>
            <person name="Lugli G.A."/>
            <person name="Duranti S."/>
            <person name="Milani C."/>
        </authorList>
    </citation>
    <scope>NUCLEOTIDE SEQUENCE [LARGE SCALE GENOMIC DNA]</scope>
    <source>
        <strain evidence="11 12">2036B</strain>
    </source>
</reference>
<evidence type="ECO:0000313" key="11">
    <source>
        <dbReference type="EMBL" id="RSX54917.1"/>
    </source>
</evidence>
<keyword evidence="9" id="KW-0812">Transmembrane</keyword>
<comment type="subcellular location">
    <subcellularLocation>
        <location evidence="2">Cell membrane</location>
    </subcellularLocation>
</comment>
<dbReference type="SUPFAM" id="SSF55874">
    <property type="entry name" value="ATPase domain of HSP90 chaperone/DNA topoisomerase II/histidine kinase"/>
    <property type="match status" value="1"/>
</dbReference>
<dbReference type="EMBL" id="QXGM01000002">
    <property type="protein sequence ID" value="RSX54917.1"/>
    <property type="molecule type" value="Genomic_DNA"/>
</dbReference>
<proteinExistence type="predicted"/>
<dbReference type="EC" id="2.7.13.3" evidence="3"/>
<dbReference type="Proteomes" id="UP000287609">
    <property type="component" value="Unassembled WGS sequence"/>
</dbReference>
<evidence type="ECO:0000256" key="7">
    <source>
        <dbReference type="ARBA" id="ARBA00023012"/>
    </source>
</evidence>
<accession>A0A430FQ08</accession>
<keyword evidence="9" id="KW-0472">Membrane</keyword>
<dbReference type="Gene3D" id="3.30.565.10">
    <property type="entry name" value="Histidine kinase-like ATPase, C-terminal domain"/>
    <property type="match status" value="1"/>
</dbReference>
<dbReference type="SMART" id="SM00387">
    <property type="entry name" value="HATPase_c"/>
    <property type="match status" value="1"/>
</dbReference>
<evidence type="ECO:0000256" key="1">
    <source>
        <dbReference type="ARBA" id="ARBA00000085"/>
    </source>
</evidence>
<evidence type="ECO:0000256" key="8">
    <source>
        <dbReference type="ARBA" id="ARBA00039401"/>
    </source>
</evidence>
<organism evidence="11 12">
    <name type="scientific">Bifidobacterium dolichotidis</name>
    <dbReference type="NCBI Taxonomy" id="2306976"/>
    <lineage>
        <taxon>Bacteria</taxon>
        <taxon>Bacillati</taxon>
        <taxon>Actinomycetota</taxon>
        <taxon>Actinomycetes</taxon>
        <taxon>Bifidobacteriales</taxon>
        <taxon>Bifidobacteriaceae</taxon>
        <taxon>Bifidobacterium</taxon>
    </lineage>
</organism>
<dbReference type="Pfam" id="PF02518">
    <property type="entry name" value="HATPase_c"/>
    <property type="match status" value="1"/>
</dbReference>
<evidence type="ECO:0000256" key="3">
    <source>
        <dbReference type="ARBA" id="ARBA00012438"/>
    </source>
</evidence>
<dbReference type="PANTHER" id="PTHR45453">
    <property type="entry name" value="PHOSPHATE REGULON SENSOR PROTEIN PHOR"/>
    <property type="match status" value="1"/>
</dbReference>
<dbReference type="PROSITE" id="PS50109">
    <property type="entry name" value="HIS_KIN"/>
    <property type="match status" value="1"/>
</dbReference>
<dbReference type="InterPro" id="IPR005467">
    <property type="entry name" value="His_kinase_dom"/>
</dbReference>
<evidence type="ECO:0000313" key="12">
    <source>
        <dbReference type="Proteomes" id="UP000287609"/>
    </source>
</evidence>
<dbReference type="SUPFAM" id="SSF47384">
    <property type="entry name" value="Homodimeric domain of signal transducing histidine kinase"/>
    <property type="match status" value="1"/>
</dbReference>
<keyword evidence="5" id="KW-0808">Transferase</keyword>
<gene>
    <name evidence="11" type="ORF">D2E26_0971</name>
</gene>
<evidence type="ECO:0000259" key="10">
    <source>
        <dbReference type="PROSITE" id="PS50109"/>
    </source>
</evidence>
<keyword evidence="9" id="KW-1133">Transmembrane helix</keyword>
<dbReference type="GO" id="GO:0000155">
    <property type="term" value="F:phosphorelay sensor kinase activity"/>
    <property type="evidence" value="ECO:0007669"/>
    <property type="project" value="InterPro"/>
</dbReference>
<dbReference type="InterPro" id="IPR004358">
    <property type="entry name" value="Sig_transdc_His_kin-like_C"/>
</dbReference>
<dbReference type="InterPro" id="IPR036890">
    <property type="entry name" value="HATPase_C_sf"/>
</dbReference>
<dbReference type="InterPro" id="IPR036097">
    <property type="entry name" value="HisK_dim/P_sf"/>
</dbReference>
<evidence type="ECO:0000256" key="6">
    <source>
        <dbReference type="ARBA" id="ARBA00022777"/>
    </source>
</evidence>
<dbReference type="GO" id="GO:0016036">
    <property type="term" value="P:cellular response to phosphate starvation"/>
    <property type="evidence" value="ECO:0007669"/>
    <property type="project" value="TreeGrafter"/>
</dbReference>
<evidence type="ECO:0000256" key="5">
    <source>
        <dbReference type="ARBA" id="ARBA00022679"/>
    </source>
</evidence>
<evidence type="ECO:0000256" key="2">
    <source>
        <dbReference type="ARBA" id="ARBA00004236"/>
    </source>
</evidence>
<protein>
    <recommendedName>
        <fullName evidence="8">Sensor-like histidine kinase SenX3</fullName>
        <ecNumber evidence="3">2.7.13.3</ecNumber>
    </recommendedName>
</protein>
<keyword evidence="12" id="KW-1185">Reference proteome</keyword>
<dbReference type="InterPro" id="IPR003594">
    <property type="entry name" value="HATPase_dom"/>
</dbReference>